<evidence type="ECO:0000313" key="2">
    <source>
        <dbReference type="Proteomes" id="UP000005540"/>
    </source>
</evidence>
<protein>
    <recommendedName>
        <fullName evidence="3">YkgJ family cysteine cluster protein</fullName>
    </recommendedName>
</protein>
<gene>
    <name evidence="1" type="ORF">SULYE_0637</name>
</gene>
<reference evidence="1 2" key="1">
    <citation type="submission" date="2009-04" db="EMBL/GenBank/DDBJ databases">
        <authorList>
            <person name="Reysenbach A.-L."/>
            <person name="Heidelberg J.F."/>
            <person name="Nelson W.C."/>
        </authorList>
    </citation>
    <scope>NUCLEOTIDE SEQUENCE [LARGE SCALE GENOMIC DNA]</scope>
    <source>
        <strain evidence="1 2">SS-5</strain>
    </source>
</reference>
<accession>C4FJ95</accession>
<evidence type="ECO:0008006" key="3">
    <source>
        <dbReference type="Google" id="ProtNLM"/>
    </source>
</evidence>
<keyword evidence="2" id="KW-1185">Reference proteome</keyword>
<proteinExistence type="predicted"/>
<dbReference type="OrthoDB" id="9810361at2"/>
<dbReference type="AlphaFoldDB" id="C4FJ95"/>
<comment type="caution">
    <text evidence="1">The sequence shown here is derived from an EMBL/GenBank/DDBJ whole genome shotgun (WGS) entry which is preliminary data.</text>
</comment>
<dbReference type="RefSeq" id="WP_007546352.1">
    <property type="nucleotide sequence ID" value="NZ_ABZS01000047.1"/>
</dbReference>
<evidence type="ECO:0000313" key="1">
    <source>
        <dbReference type="EMBL" id="EEP60851.1"/>
    </source>
</evidence>
<sequence length="214" mass="25072">MKEDLLIAFILIYKNPELFEEVIEFQRDLNQHIDEKLKLDAKVACEKGCSYCCYGWEVKLTFSELLDFIKSLNNLSDDEKIKTAKRLEDYKRLKDIANQPCPFLDNNLCVVYPSRPFVCRTFSSYDKNLCKTKTPFEFPPILDQIIEDIKEKIDTISDEFIPLFNTKTSVKNINFNHKDNNFFVNLFDTFVLTSENGSIKLKPHKLAQKFISKI</sequence>
<dbReference type="Proteomes" id="UP000005540">
    <property type="component" value="Unassembled WGS sequence"/>
</dbReference>
<organism evidence="1 2">
    <name type="scientific">Sulfurihydrogenibium yellowstonense SS-5</name>
    <dbReference type="NCBI Taxonomy" id="432331"/>
    <lineage>
        <taxon>Bacteria</taxon>
        <taxon>Pseudomonadati</taxon>
        <taxon>Aquificota</taxon>
        <taxon>Aquificia</taxon>
        <taxon>Aquificales</taxon>
        <taxon>Hydrogenothermaceae</taxon>
        <taxon>Sulfurihydrogenibium</taxon>
    </lineage>
</organism>
<dbReference type="EMBL" id="ABZS01000047">
    <property type="protein sequence ID" value="EEP60851.1"/>
    <property type="molecule type" value="Genomic_DNA"/>
</dbReference>
<dbReference type="Pfam" id="PF03692">
    <property type="entry name" value="CxxCxxCC"/>
    <property type="match status" value="1"/>
</dbReference>
<dbReference type="InterPro" id="IPR005358">
    <property type="entry name" value="Puta_zinc/iron-chelating_dom"/>
</dbReference>
<name>C4FJ95_9AQUI</name>